<dbReference type="Proteomes" id="UP001165044">
    <property type="component" value="Unassembled WGS sequence"/>
</dbReference>
<comment type="caution">
    <text evidence="9">The sequence shown here is derived from an EMBL/GenBank/DDBJ whole genome shotgun (WGS) entry which is preliminary data.</text>
</comment>
<dbReference type="InterPro" id="IPR024084">
    <property type="entry name" value="IsoPropMal-DH-like_dom"/>
</dbReference>
<dbReference type="EMBL" id="BSDC01000001">
    <property type="protein sequence ID" value="GLH67077.1"/>
    <property type="molecule type" value="Genomic_DNA"/>
</dbReference>
<evidence type="ECO:0000256" key="4">
    <source>
        <dbReference type="ARBA" id="ARBA00023002"/>
    </source>
</evidence>
<keyword evidence="4" id="KW-0560">Oxidoreductase</keyword>
<accession>A0ABQ5PXF5</accession>
<reference evidence="9" key="1">
    <citation type="journal article" date="2023" name="Antonie Van Leeuwenhoek">
        <title>Mesoterricola silvestris gen. nov., sp. nov., Mesoterricola sediminis sp. nov., Geothrix oryzae sp. nov., Geothrix edaphica sp. nov., Geothrix rubra sp. nov., and Geothrix limicola sp. nov., six novel members of Acidobacteriota isolated from soils.</title>
        <authorList>
            <person name="Itoh H."/>
            <person name="Sugisawa Y."/>
            <person name="Mise K."/>
            <person name="Xu Z."/>
            <person name="Kuniyasu M."/>
            <person name="Ushijima N."/>
            <person name="Kawano K."/>
            <person name="Kobayashi E."/>
            <person name="Shiratori Y."/>
            <person name="Masuda Y."/>
            <person name="Senoo K."/>
        </authorList>
    </citation>
    <scope>NUCLEOTIDE SEQUENCE</scope>
    <source>
        <strain evidence="9">Red802</strain>
    </source>
</reference>
<gene>
    <name evidence="9" type="primary">leuB_2</name>
    <name evidence="9" type="ORF">GETHED_14410</name>
</gene>
<dbReference type="PANTHER" id="PTHR43275:SF1">
    <property type="entry name" value="D-MALATE DEHYDROGENASE [DECARBOXYLATING]"/>
    <property type="match status" value="1"/>
</dbReference>
<dbReference type="PANTHER" id="PTHR43275">
    <property type="entry name" value="D-MALATE DEHYDROGENASE [DECARBOXYLATING]"/>
    <property type="match status" value="1"/>
</dbReference>
<keyword evidence="10" id="KW-1185">Reference proteome</keyword>
<comment type="cofactor">
    <cofactor evidence="2">
        <name>Mg(2+)</name>
        <dbReference type="ChEBI" id="CHEBI:18420"/>
    </cofactor>
</comment>
<organism evidence="9 10">
    <name type="scientific">Geothrix edaphica</name>
    <dbReference type="NCBI Taxonomy" id="2927976"/>
    <lineage>
        <taxon>Bacteria</taxon>
        <taxon>Pseudomonadati</taxon>
        <taxon>Acidobacteriota</taxon>
        <taxon>Holophagae</taxon>
        <taxon>Holophagales</taxon>
        <taxon>Holophagaceae</taxon>
        <taxon>Geothrix</taxon>
    </lineage>
</organism>
<protein>
    <submittedName>
        <fullName evidence="9">3-isopropylmalate dehydrogenase</fullName>
    </submittedName>
</protein>
<dbReference type="InterPro" id="IPR050501">
    <property type="entry name" value="ICDH/IPMDH"/>
</dbReference>
<proteinExistence type="predicted"/>
<dbReference type="SMART" id="SM01329">
    <property type="entry name" value="Iso_dh"/>
    <property type="match status" value="1"/>
</dbReference>
<dbReference type="Pfam" id="PF00180">
    <property type="entry name" value="Iso_dh"/>
    <property type="match status" value="1"/>
</dbReference>
<feature type="region of interest" description="Disordered" evidence="7">
    <location>
        <begin position="338"/>
        <end position="358"/>
    </location>
</feature>
<evidence type="ECO:0000256" key="1">
    <source>
        <dbReference type="ARBA" id="ARBA00001936"/>
    </source>
</evidence>
<evidence type="ECO:0000256" key="7">
    <source>
        <dbReference type="SAM" id="MobiDB-lite"/>
    </source>
</evidence>
<dbReference type="Gene3D" id="3.40.718.10">
    <property type="entry name" value="Isopropylmalate Dehydrogenase"/>
    <property type="match status" value="1"/>
</dbReference>
<name>A0ABQ5PXF5_9BACT</name>
<evidence type="ECO:0000256" key="3">
    <source>
        <dbReference type="ARBA" id="ARBA00022723"/>
    </source>
</evidence>
<evidence type="ECO:0000313" key="9">
    <source>
        <dbReference type="EMBL" id="GLH67077.1"/>
    </source>
</evidence>
<evidence type="ECO:0000313" key="10">
    <source>
        <dbReference type="Proteomes" id="UP001165044"/>
    </source>
</evidence>
<evidence type="ECO:0000256" key="2">
    <source>
        <dbReference type="ARBA" id="ARBA00001946"/>
    </source>
</evidence>
<evidence type="ECO:0000256" key="6">
    <source>
        <dbReference type="ARBA" id="ARBA00023211"/>
    </source>
</evidence>
<evidence type="ECO:0000256" key="5">
    <source>
        <dbReference type="ARBA" id="ARBA00023027"/>
    </source>
</evidence>
<keyword evidence="6" id="KW-0464">Manganese</keyword>
<comment type="cofactor">
    <cofactor evidence="1">
        <name>Mn(2+)</name>
        <dbReference type="ChEBI" id="CHEBI:29035"/>
    </cofactor>
</comment>
<feature type="domain" description="Isopropylmalate dehydrogenase-like" evidence="8">
    <location>
        <begin position="22"/>
        <end position="353"/>
    </location>
</feature>
<evidence type="ECO:0000259" key="8">
    <source>
        <dbReference type="SMART" id="SM01329"/>
    </source>
</evidence>
<sequence length="358" mass="38701">MWHHRLELETETEQDILDHITRIALIPGDGAGPEVMAEAEPLLEWARARGRRLEAERLPYGADHFLATGETLPEAAYADLRDRFDAILFGAVGDPRVPDGRHAEEILLRLRQGLELTVNFRPCRPLPGTRMAGLHLEVFRENTEGAYCLQGSSEPGRAVDLAVHTEGAVRRLLEAAFLRARARGCTLTLAHKANVLKHGHGLWLRVFQDLRAAHPEVPARGMHADALLCALVQDPAPFGVIAADNYLGDLISDLTAAFAGGMGTAPSLSWAPHRPFRCAVLAEPVHGSAPDIAGQGLANPVGMILSTALLFRHLGWETEARAVEEAVAATLRDGARTSDLGGNLSTGEMGTAIREQLP</sequence>
<dbReference type="SUPFAM" id="SSF53659">
    <property type="entry name" value="Isocitrate/Isopropylmalate dehydrogenase-like"/>
    <property type="match status" value="1"/>
</dbReference>
<keyword evidence="3" id="KW-0479">Metal-binding</keyword>
<keyword evidence="5" id="KW-0520">NAD</keyword>